<keyword evidence="2" id="KW-1185">Reference proteome</keyword>
<sequence>MDGITRIESVIYYDVWLDATLFPFPKMKVKVNERSSDFLAVTNLHRRNGIARVTEYTSGIGESAEAALRDLLERFVADGRKHRPTAGYTEEDFEWSDYEDF</sequence>
<protein>
    <submittedName>
        <fullName evidence="1">Uncharacterized protein</fullName>
    </submittedName>
</protein>
<dbReference type="AlphaFoldDB" id="F0ST92"/>
<evidence type="ECO:0000313" key="2">
    <source>
        <dbReference type="Proteomes" id="UP000006860"/>
    </source>
</evidence>
<reference evidence="2" key="1">
    <citation type="submission" date="2011-02" db="EMBL/GenBank/DDBJ databases">
        <title>The complete genome of Planctomyces brasiliensis DSM 5305.</title>
        <authorList>
            <person name="Lucas S."/>
            <person name="Copeland A."/>
            <person name="Lapidus A."/>
            <person name="Bruce D."/>
            <person name="Goodwin L."/>
            <person name="Pitluck S."/>
            <person name="Kyrpides N."/>
            <person name="Mavromatis K."/>
            <person name="Pagani I."/>
            <person name="Ivanova N."/>
            <person name="Ovchinnikova G."/>
            <person name="Lu M."/>
            <person name="Detter J.C."/>
            <person name="Han C."/>
            <person name="Land M."/>
            <person name="Hauser L."/>
            <person name="Markowitz V."/>
            <person name="Cheng J.-F."/>
            <person name="Hugenholtz P."/>
            <person name="Woyke T."/>
            <person name="Wu D."/>
            <person name="Tindall B."/>
            <person name="Pomrenke H.G."/>
            <person name="Brambilla E."/>
            <person name="Klenk H.-P."/>
            <person name="Eisen J.A."/>
        </authorList>
    </citation>
    <scope>NUCLEOTIDE SEQUENCE [LARGE SCALE GENOMIC DNA]</scope>
    <source>
        <strain evidence="2">ATCC 49424 / DSM 5305 / JCM 21570 / NBRC 103401 / IFAM 1448</strain>
    </source>
</reference>
<gene>
    <name evidence="1" type="ordered locus">Plabr_1692</name>
</gene>
<dbReference type="KEGG" id="pbs:Plabr_1692"/>
<dbReference type="Proteomes" id="UP000006860">
    <property type="component" value="Chromosome"/>
</dbReference>
<organism evidence="1 2">
    <name type="scientific">Rubinisphaera brasiliensis (strain ATCC 49424 / DSM 5305 / JCM 21570 / IAM 15109 / NBRC 103401 / IFAM 1448)</name>
    <name type="common">Planctomyces brasiliensis</name>
    <dbReference type="NCBI Taxonomy" id="756272"/>
    <lineage>
        <taxon>Bacteria</taxon>
        <taxon>Pseudomonadati</taxon>
        <taxon>Planctomycetota</taxon>
        <taxon>Planctomycetia</taxon>
        <taxon>Planctomycetales</taxon>
        <taxon>Planctomycetaceae</taxon>
        <taxon>Rubinisphaera</taxon>
    </lineage>
</organism>
<proteinExistence type="predicted"/>
<dbReference type="EMBL" id="CP002546">
    <property type="protein sequence ID" value="ADY59303.1"/>
    <property type="molecule type" value="Genomic_DNA"/>
</dbReference>
<dbReference type="RefSeq" id="WP_013628030.1">
    <property type="nucleotide sequence ID" value="NC_015174.1"/>
</dbReference>
<dbReference type="HOGENOM" id="CLU_2181464_0_0_0"/>
<name>F0ST92_RUBBR</name>
<evidence type="ECO:0000313" key="1">
    <source>
        <dbReference type="EMBL" id="ADY59303.1"/>
    </source>
</evidence>
<accession>F0ST92</accession>
<dbReference type="OrthoDB" id="215483at2"/>
<dbReference type="eggNOG" id="ENOG50330N7">
    <property type="taxonomic scope" value="Bacteria"/>
</dbReference>